<keyword evidence="2" id="KW-0833">Ubl conjugation pathway</keyword>
<accession>A0AAV9XU95</accession>
<dbReference type="FunFam" id="3.10.330.10:FF:000002">
    <property type="entry name" value="ubiquitin fusion degradation protein 1 homolog"/>
    <property type="match status" value="1"/>
</dbReference>
<dbReference type="AlphaFoldDB" id="A0AAV9XU95"/>
<comment type="caution">
    <text evidence="6">The sequence shown here is derived from an EMBL/GenBank/DDBJ whole genome shotgun (WGS) entry which is preliminary data.</text>
</comment>
<evidence type="ECO:0000256" key="1">
    <source>
        <dbReference type="ARBA" id="ARBA00006043"/>
    </source>
</evidence>
<keyword evidence="7" id="KW-1185">Reference proteome</keyword>
<dbReference type="Gene3D" id="2.40.40.50">
    <property type="entry name" value="Ubiquitin fusion degradation protein UFD1, N-terminal domain"/>
    <property type="match status" value="1"/>
</dbReference>
<dbReference type="EMBL" id="JAWDEY010000034">
    <property type="protein sequence ID" value="KAK6588197.1"/>
    <property type="molecule type" value="Genomic_DNA"/>
</dbReference>
<feature type="compositionally biased region" description="Low complexity" evidence="3">
    <location>
        <begin position="223"/>
        <end position="244"/>
    </location>
</feature>
<evidence type="ECO:0000259" key="5">
    <source>
        <dbReference type="Pfam" id="PF24842"/>
    </source>
</evidence>
<evidence type="ECO:0000259" key="4">
    <source>
        <dbReference type="Pfam" id="PF03152"/>
    </source>
</evidence>
<evidence type="ECO:0000256" key="2">
    <source>
        <dbReference type="ARBA" id="ARBA00022786"/>
    </source>
</evidence>
<organism evidence="6 7">
    <name type="scientific">Cryptosporidium xiaoi</name>
    <dbReference type="NCBI Taxonomy" id="659607"/>
    <lineage>
        <taxon>Eukaryota</taxon>
        <taxon>Sar</taxon>
        <taxon>Alveolata</taxon>
        <taxon>Apicomplexa</taxon>
        <taxon>Conoidasida</taxon>
        <taxon>Coccidia</taxon>
        <taxon>Eucoccidiorida</taxon>
        <taxon>Eimeriorina</taxon>
        <taxon>Cryptosporidiidae</taxon>
        <taxon>Cryptosporidium</taxon>
    </lineage>
</organism>
<dbReference type="Pfam" id="PF24842">
    <property type="entry name" value="UFD1_N2"/>
    <property type="match status" value="1"/>
</dbReference>
<dbReference type="Proteomes" id="UP001311799">
    <property type="component" value="Unassembled WGS sequence"/>
</dbReference>
<sequence length="344" mass="38299">MFGFSRFASGSFFSGGFGNDNINDDFERYNSSNSSNLLNSSSSLFINEYSCYPVSFAGRDELESGNKILLPPSALNQLARRNITWPMLFQVSNPSKNKLTHSGVLEFVAEEGTCYMPYWMMQNLMLQEGDITSIMNTSLSKGTYVKFMPLTVDFLDITNPKAVLETSLRNFATLTVGDVITINYNNNSYKISVLETRPNHAISIIETDIQVDFAPPPDYIEPNYRNGGTSSSGNNHNNISSSNSRDFNDNKSMTDSNIKASVTSEYLSSSSEHSLFSGYGERLDGKPIKFNTLNSISSIESEKTEISEPWRVNRLIGGVRTQNEKFQELVRDGKIPGIIGTVKK</sequence>
<proteinExistence type="inferred from homology"/>
<protein>
    <submittedName>
        <fullName evidence="6">Ubiquitin fusion degradation (UFD1) double Psi beta barrel fold</fullName>
    </submittedName>
</protein>
<dbReference type="PANTHER" id="PTHR12555">
    <property type="entry name" value="UBIQUITIN FUSION DEGRADATON PROTEIN 1"/>
    <property type="match status" value="1"/>
</dbReference>
<dbReference type="GO" id="GO:0036503">
    <property type="term" value="P:ERAD pathway"/>
    <property type="evidence" value="ECO:0007669"/>
    <property type="project" value="TreeGrafter"/>
</dbReference>
<feature type="domain" description="Ubiquitin fusion degradation protein UFD1 N-terminal subdomain 2" evidence="5">
    <location>
        <begin position="141"/>
        <end position="216"/>
    </location>
</feature>
<dbReference type="InterPro" id="IPR055417">
    <property type="entry name" value="UFD1_N1"/>
</dbReference>
<dbReference type="InterPro" id="IPR004854">
    <property type="entry name" value="Ufd1-like"/>
</dbReference>
<gene>
    <name evidence="6" type="ORF">RS030_6821</name>
</gene>
<feature type="region of interest" description="Disordered" evidence="3">
    <location>
        <begin position="221"/>
        <end position="255"/>
    </location>
</feature>
<dbReference type="Pfam" id="PF03152">
    <property type="entry name" value="UFD1_N1"/>
    <property type="match status" value="1"/>
</dbReference>
<reference evidence="6 7" key="1">
    <citation type="submission" date="2023-10" db="EMBL/GenBank/DDBJ databases">
        <title>Comparative genomics analysis reveals potential genetic determinants of host preference in Cryptosporidium xiaoi.</title>
        <authorList>
            <person name="Xiao L."/>
            <person name="Li J."/>
        </authorList>
    </citation>
    <scope>NUCLEOTIDE SEQUENCE [LARGE SCALE GENOMIC DNA]</scope>
    <source>
        <strain evidence="6 7">52996</strain>
    </source>
</reference>
<evidence type="ECO:0000313" key="7">
    <source>
        <dbReference type="Proteomes" id="UP001311799"/>
    </source>
</evidence>
<dbReference type="PANTHER" id="PTHR12555:SF13">
    <property type="entry name" value="UBIQUITIN RECOGNITION FACTOR IN ER-ASSOCIATED DEGRADATION PROTEIN 1"/>
    <property type="match status" value="1"/>
</dbReference>
<evidence type="ECO:0000313" key="6">
    <source>
        <dbReference type="EMBL" id="KAK6588197.1"/>
    </source>
</evidence>
<name>A0AAV9XU95_9CRYT</name>
<evidence type="ECO:0000256" key="3">
    <source>
        <dbReference type="SAM" id="MobiDB-lite"/>
    </source>
</evidence>
<dbReference type="InterPro" id="IPR042299">
    <property type="entry name" value="Ufd1-like_Nn"/>
</dbReference>
<feature type="domain" description="Ubiquitin fusion degradation protein UFD1 N-terminal subdomain 1" evidence="4">
    <location>
        <begin position="46"/>
        <end position="139"/>
    </location>
</feature>
<dbReference type="GO" id="GO:0006511">
    <property type="term" value="P:ubiquitin-dependent protein catabolic process"/>
    <property type="evidence" value="ECO:0007669"/>
    <property type="project" value="InterPro"/>
</dbReference>
<dbReference type="GO" id="GO:0031593">
    <property type="term" value="F:polyubiquitin modification-dependent protein binding"/>
    <property type="evidence" value="ECO:0007669"/>
    <property type="project" value="TreeGrafter"/>
</dbReference>
<dbReference type="Gene3D" id="3.10.330.10">
    <property type="match status" value="1"/>
</dbReference>
<dbReference type="InterPro" id="IPR055418">
    <property type="entry name" value="UFD1_N2"/>
</dbReference>
<comment type="similarity">
    <text evidence="1">Belongs to the UFD1 family.</text>
</comment>
<dbReference type="GO" id="GO:0034098">
    <property type="term" value="C:VCP-NPL4-UFD1 AAA ATPase complex"/>
    <property type="evidence" value="ECO:0007669"/>
    <property type="project" value="TreeGrafter"/>
</dbReference>